<comment type="caution">
    <text evidence="2">The sequence shown here is derived from an EMBL/GenBank/DDBJ whole genome shotgun (WGS) entry which is preliminary data.</text>
</comment>
<dbReference type="AlphaFoldDB" id="A0A8H6J4J6"/>
<feature type="signal peptide" evidence="1">
    <location>
        <begin position="1"/>
        <end position="18"/>
    </location>
</feature>
<keyword evidence="3" id="KW-1185">Reference proteome</keyword>
<feature type="chain" id="PRO_5034432261" evidence="1">
    <location>
        <begin position="19"/>
        <end position="105"/>
    </location>
</feature>
<sequence>MRFAGLFSFFCLFASVLATSVLLPRYIIILKPRAILDDFIATLEQGGNIWVVRRYESHAWFYGAVISTQSYNLTTLRKFPEVLVVEEDRIITIDPIPGPVIPLDA</sequence>
<evidence type="ECO:0000313" key="3">
    <source>
        <dbReference type="Proteomes" id="UP000652219"/>
    </source>
</evidence>
<evidence type="ECO:0000313" key="2">
    <source>
        <dbReference type="EMBL" id="KAF6806337.1"/>
    </source>
</evidence>
<evidence type="ECO:0000256" key="1">
    <source>
        <dbReference type="SAM" id="SignalP"/>
    </source>
</evidence>
<dbReference type="EMBL" id="WIGN01000161">
    <property type="protein sequence ID" value="KAF6806337.1"/>
    <property type="molecule type" value="Genomic_DNA"/>
</dbReference>
<reference evidence="2 3" key="1">
    <citation type="journal article" date="2020" name="Phytopathology">
        <title>Genome Sequence Resources of Colletotrichum truncatum, C. plurivorum, C. musicola, and C. sojae: Four Species Pathogenic to Soybean (Glycine max).</title>
        <authorList>
            <person name="Rogerio F."/>
            <person name="Boufleur T.R."/>
            <person name="Ciampi-Guillardi M."/>
            <person name="Sukno S.A."/>
            <person name="Thon M.R."/>
            <person name="Massola Junior N.S."/>
            <person name="Baroncelli R."/>
        </authorList>
    </citation>
    <scope>NUCLEOTIDE SEQUENCE [LARGE SCALE GENOMIC DNA]</scope>
    <source>
        <strain evidence="2 3">LFN0009</strain>
    </source>
</reference>
<proteinExistence type="predicted"/>
<protein>
    <submittedName>
        <fullName evidence="2">Uncharacterized protein</fullName>
    </submittedName>
</protein>
<keyword evidence="1" id="KW-0732">Signal</keyword>
<organism evidence="2 3">
    <name type="scientific">Colletotrichum sojae</name>
    <dbReference type="NCBI Taxonomy" id="2175907"/>
    <lineage>
        <taxon>Eukaryota</taxon>
        <taxon>Fungi</taxon>
        <taxon>Dikarya</taxon>
        <taxon>Ascomycota</taxon>
        <taxon>Pezizomycotina</taxon>
        <taxon>Sordariomycetes</taxon>
        <taxon>Hypocreomycetidae</taxon>
        <taxon>Glomerellales</taxon>
        <taxon>Glomerellaceae</taxon>
        <taxon>Colletotrichum</taxon>
        <taxon>Colletotrichum orchidearum species complex</taxon>
    </lineage>
</organism>
<name>A0A8H6J4J6_9PEZI</name>
<dbReference type="Proteomes" id="UP000652219">
    <property type="component" value="Unassembled WGS sequence"/>
</dbReference>
<accession>A0A8H6J4J6</accession>
<gene>
    <name evidence="2" type="ORF">CSOJ01_08913</name>
</gene>